<dbReference type="NCBIfam" id="TIGR01983">
    <property type="entry name" value="UbiG"/>
    <property type="match status" value="1"/>
</dbReference>
<dbReference type="RefSeq" id="WP_148339349.1">
    <property type="nucleotide sequence ID" value="NZ_LR699119.1"/>
</dbReference>
<evidence type="ECO:0000256" key="2">
    <source>
        <dbReference type="ARBA" id="ARBA00022679"/>
    </source>
</evidence>
<dbReference type="Gene3D" id="3.40.50.150">
    <property type="entry name" value="Vaccinia Virus protein VP39"/>
    <property type="match status" value="1"/>
</dbReference>
<comment type="similarity">
    <text evidence="5">Belongs to the methyltransferase superfamily. UbiG/COQ3 family.</text>
</comment>
<dbReference type="GO" id="GO:0032259">
    <property type="term" value="P:methylation"/>
    <property type="evidence" value="ECO:0007669"/>
    <property type="project" value="UniProtKB-KW"/>
</dbReference>
<dbReference type="OrthoDB" id="9801538at2"/>
<dbReference type="FunFam" id="3.40.50.150:FF:000028">
    <property type="entry name" value="Ubiquinone biosynthesis O-methyltransferase"/>
    <property type="match status" value="1"/>
</dbReference>
<keyword evidence="4 5" id="KW-0949">S-adenosyl-L-methionine</keyword>
<keyword evidence="6" id="KW-0830">Ubiquinone</keyword>
<evidence type="ECO:0000256" key="5">
    <source>
        <dbReference type="HAMAP-Rule" id="MF_00472"/>
    </source>
</evidence>
<accession>A0A5E4PGE6</accession>
<dbReference type="HAMAP" id="MF_00472">
    <property type="entry name" value="UbiG"/>
    <property type="match status" value="1"/>
</dbReference>
<dbReference type="SUPFAM" id="SSF53335">
    <property type="entry name" value="S-adenosyl-L-methionine-dependent methyltransferases"/>
    <property type="match status" value="1"/>
</dbReference>
<comment type="catalytic activity">
    <reaction evidence="5">
        <text>a 3-(all-trans-polyprenyl)benzene-1,2-diol + S-adenosyl-L-methionine = a 2-methoxy-6-(all-trans-polyprenyl)phenol + S-adenosyl-L-homocysteine + H(+)</text>
        <dbReference type="Rhea" id="RHEA:31411"/>
        <dbReference type="Rhea" id="RHEA-COMP:9550"/>
        <dbReference type="Rhea" id="RHEA-COMP:9551"/>
        <dbReference type="ChEBI" id="CHEBI:15378"/>
        <dbReference type="ChEBI" id="CHEBI:57856"/>
        <dbReference type="ChEBI" id="CHEBI:59789"/>
        <dbReference type="ChEBI" id="CHEBI:62729"/>
        <dbReference type="ChEBI" id="CHEBI:62731"/>
        <dbReference type="EC" id="2.1.1.222"/>
    </reaction>
</comment>
<feature type="binding site" evidence="5">
    <location>
        <position position="121"/>
    </location>
    <ligand>
        <name>S-adenosyl-L-methionine</name>
        <dbReference type="ChEBI" id="CHEBI:59789"/>
    </ligand>
</feature>
<name>A0A5E4PGE6_9COXI</name>
<dbReference type="GO" id="GO:0102208">
    <property type="term" value="F:2-polyprenyl-6-hydroxyphenol methylase activity"/>
    <property type="evidence" value="ECO:0007669"/>
    <property type="project" value="UniProtKB-EC"/>
</dbReference>
<evidence type="ECO:0000313" key="7">
    <source>
        <dbReference type="Proteomes" id="UP000324194"/>
    </source>
</evidence>
<comment type="pathway">
    <text evidence="5">Cofactor biosynthesis; ubiquinone biosynthesis.</text>
</comment>
<reference evidence="6 7" key="1">
    <citation type="submission" date="2019-08" db="EMBL/GenBank/DDBJ databases">
        <authorList>
            <person name="Guy L."/>
        </authorList>
    </citation>
    <scope>NUCLEOTIDE SEQUENCE [LARGE SCALE GENOMIC DNA]</scope>
    <source>
        <strain evidence="6 7">SGT-108</strain>
    </source>
</reference>
<dbReference type="CDD" id="cd02440">
    <property type="entry name" value="AdoMet_MTases"/>
    <property type="match status" value="1"/>
</dbReference>
<keyword evidence="3 5" id="KW-0831">Ubiquinone biosynthesis</keyword>
<dbReference type="EC" id="2.1.1.64" evidence="5"/>
<feature type="binding site" evidence="5">
    <location>
        <position position="56"/>
    </location>
    <ligand>
        <name>S-adenosyl-L-methionine</name>
        <dbReference type="ChEBI" id="CHEBI:59789"/>
    </ligand>
</feature>
<dbReference type="KEGG" id="asip:AQUSIP_14050"/>
<dbReference type="PANTHER" id="PTHR43464">
    <property type="entry name" value="METHYLTRANSFERASE"/>
    <property type="match status" value="1"/>
</dbReference>
<dbReference type="UniPathway" id="UPA00232"/>
<keyword evidence="1 5" id="KW-0489">Methyltransferase</keyword>
<dbReference type="GO" id="GO:0061542">
    <property type="term" value="F:3-demethylubiquinol 3-O-methyltransferase activity"/>
    <property type="evidence" value="ECO:0007669"/>
    <property type="project" value="UniProtKB-UniRule"/>
</dbReference>
<proteinExistence type="inferred from homology"/>
<dbReference type="Pfam" id="PF13489">
    <property type="entry name" value="Methyltransf_23"/>
    <property type="match status" value="1"/>
</dbReference>
<dbReference type="EC" id="2.1.1.222" evidence="5"/>
<comment type="function">
    <text evidence="5">O-methyltransferase that catalyzes the 2 O-methylation steps in the ubiquinone biosynthetic pathway.</text>
</comment>
<evidence type="ECO:0000256" key="3">
    <source>
        <dbReference type="ARBA" id="ARBA00022688"/>
    </source>
</evidence>
<dbReference type="Proteomes" id="UP000324194">
    <property type="component" value="Chromosome 1"/>
</dbReference>
<comment type="catalytic activity">
    <reaction evidence="5">
        <text>a 3-demethylubiquinol + S-adenosyl-L-methionine = a ubiquinol + S-adenosyl-L-homocysteine + H(+)</text>
        <dbReference type="Rhea" id="RHEA:44380"/>
        <dbReference type="Rhea" id="RHEA-COMP:9566"/>
        <dbReference type="Rhea" id="RHEA-COMP:10914"/>
        <dbReference type="ChEBI" id="CHEBI:15378"/>
        <dbReference type="ChEBI" id="CHEBI:17976"/>
        <dbReference type="ChEBI" id="CHEBI:57856"/>
        <dbReference type="ChEBI" id="CHEBI:59789"/>
        <dbReference type="ChEBI" id="CHEBI:84422"/>
        <dbReference type="EC" id="2.1.1.64"/>
    </reaction>
</comment>
<dbReference type="PANTHER" id="PTHR43464:SF19">
    <property type="entry name" value="UBIQUINONE BIOSYNTHESIS O-METHYLTRANSFERASE, MITOCHONDRIAL"/>
    <property type="match status" value="1"/>
</dbReference>
<evidence type="ECO:0000256" key="1">
    <source>
        <dbReference type="ARBA" id="ARBA00022603"/>
    </source>
</evidence>
<dbReference type="AlphaFoldDB" id="A0A5E4PGE6"/>
<feature type="binding site" evidence="5">
    <location>
        <position position="77"/>
    </location>
    <ligand>
        <name>S-adenosyl-L-methionine</name>
        <dbReference type="ChEBI" id="CHEBI:59789"/>
    </ligand>
</feature>
<organism evidence="6 7">
    <name type="scientific">Aquicella siphonis</name>
    <dbReference type="NCBI Taxonomy" id="254247"/>
    <lineage>
        <taxon>Bacteria</taxon>
        <taxon>Pseudomonadati</taxon>
        <taxon>Pseudomonadota</taxon>
        <taxon>Gammaproteobacteria</taxon>
        <taxon>Legionellales</taxon>
        <taxon>Coxiellaceae</taxon>
        <taxon>Aquicella</taxon>
    </lineage>
</organism>
<dbReference type="EMBL" id="LR699119">
    <property type="protein sequence ID" value="VVC76100.1"/>
    <property type="molecule type" value="Genomic_DNA"/>
</dbReference>
<feature type="binding site" evidence="5">
    <location>
        <position position="37"/>
    </location>
    <ligand>
        <name>S-adenosyl-L-methionine</name>
        <dbReference type="ChEBI" id="CHEBI:59789"/>
    </ligand>
</feature>
<keyword evidence="2 5" id="KW-0808">Transferase</keyword>
<gene>
    <name evidence="6" type="primary">ubiG_2</name>
    <name evidence="5" type="synonym">ubiG</name>
    <name evidence="6" type="ORF">AQUSIP_14050</name>
</gene>
<protein>
    <recommendedName>
        <fullName evidence="5">Ubiquinone biosynthesis O-methyltransferase</fullName>
    </recommendedName>
    <alternativeName>
        <fullName evidence="5">2-polyprenyl-6-hydroxyphenol methylase</fullName>
        <ecNumber evidence="5">2.1.1.222</ecNumber>
    </alternativeName>
    <alternativeName>
        <fullName evidence="5">3-demethylubiquinone 3-O-methyltransferase</fullName>
        <ecNumber evidence="5">2.1.1.64</ecNumber>
    </alternativeName>
</protein>
<dbReference type="InterPro" id="IPR010233">
    <property type="entry name" value="UbiG_MeTrfase"/>
</dbReference>
<keyword evidence="7" id="KW-1185">Reference proteome</keyword>
<sequence length="243" mass="27112">MKHNFDPQELAKFASLAAHWWDAEGKLKTLHQINPLRLGYITEKVNLSGKSVIDIGCGGGILSESLALKGADVTGIDMNKSVIDVAKLHQHESGTKVEYLHQPAEIIAAERPAAYDVVTCLEMLEHVPDPLSVVHACAKLVKPGGHVFFSTLNRNPKAYLFAILGAEYLLNILPRNTHDYAKFIRPSELSAWCRKAGLTPRDTKGIAYQPFSKTFRMTTDISVNYLLHATRTIQDEHHTRRTF</sequence>
<dbReference type="InterPro" id="IPR029063">
    <property type="entry name" value="SAM-dependent_MTases_sf"/>
</dbReference>
<evidence type="ECO:0000256" key="4">
    <source>
        <dbReference type="ARBA" id="ARBA00022691"/>
    </source>
</evidence>
<evidence type="ECO:0000313" key="6">
    <source>
        <dbReference type="EMBL" id="VVC76100.1"/>
    </source>
</evidence>
<dbReference type="GO" id="GO:0010420">
    <property type="term" value="F:polyprenyldihydroxybenzoate methyltransferase activity"/>
    <property type="evidence" value="ECO:0007669"/>
    <property type="project" value="InterPro"/>
</dbReference>